<gene>
    <name evidence="1" type="ORF">KC19_4G004000</name>
</gene>
<reference evidence="1" key="1">
    <citation type="submission" date="2020-06" db="EMBL/GenBank/DDBJ databases">
        <title>WGS assembly of Ceratodon purpureus strain R40.</title>
        <authorList>
            <person name="Carey S.B."/>
            <person name="Jenkins J."/>
            <person name="Shu S."/>
            <person name="Lovell J.T."/>
            <person name="Sreedasyam A."/>
            <person name="Maumus F."/>
            <person name="Tiley G.P."/>
            <person name="Fernandez-Pozo N."/>
            <person name="Barry K."/>
            <person name="Chen C."/>
            <person name="Wang M."/>
            <person name="Lipzen A."/>
            <person name="Daum C."/>
            <person name="Saski C.A."/>
            <person name="Payton A.C."/>
            <person name="Mcbreen J.C."/>
            <person name="Conrad R.E."/>
            <person name="Kollar L.M."/>
            <person name="Olsson S."/>
            <person name="Huttunen S."/>
            <person name="Landis J.B."/>
            <person name="Wickett N.J."/>
            <person name="Johnson M.G."/>
            <person name="Rensing S.A."/>
            <person name="Grimwood J."/>
            <person name="Schmutz J."/>
            <person name="Mcdaniel S.F."/>
        </authorList>
    </citation>
    <scope>NUCLEOTIDE SEQUENCE</scope>
    <source>
        <strain evidence="1">R40</strain>
    </source>
</reference>
<accession>A0A8T0I518</accession>
<evidence type="ECO:0000313" key="1">
    <source>
        <dbReference type="EMBL" id="KAG0578177.1"/>
    </source>
</evidence>
<dbReference type="InterPro" id="IPR011989">
    <property type="entry name" value="ARM-like"/>
</dbReference>
<keyword evidence="2" id="KW-1185">Reference proteome</keyword>
<dbReference type="InterPro" id="IPR007216">
    <property type="entry name" value="CNOT9"/>
</dbReference>
<dbReference type="OrthoDB" id="2012683at2759"/>
<dbReference type="Proteomes" id="UP000822688">
    <property type="component" value="Chromosome 4"/>
</dbReference>
<comment type="caution">
    <text evidence="1">The sequence shown here is derived from an EMBL/GenBank/DDBJ whole genome shotgun (WGS) entry which is preliminary data.</text>
</comment>
<dbReference type="Gene3D" id="1.25.10.10">
    <property type="entry name" value="Leucine-rich Repeat Variant"/>
    <property type="match status" value="1"/>
</dbReference>
<dbReference type="AlphaFoldDB" id="A0A8T0I518"/>
<sequence>MDLQTRGVLDLDTVFDSSRFDYEQWILQGPDAHGQDDGGSAAIHALVSSYNTFGGQHRSSSLEDEASMETSFSEQWWLGSGYGRVDSAAMEDLTYFCHSFDDVRCKDSCNISVHAEKPALEFSIDTYMYTEEELARLNDGRVTATDLFENFFENCEDDIADNCGIAEGITDLNGQTKVPKKRGGRRQKSHFMKRPMALAEVIFDLLDSEKRENSLRCLSGHLIERRETDLHFYRTAAYQLYFSCSTLAILIQEVLSVYERINTGDLNIRGSKRLANVLTCFQSIAASDETRFPFVRAKIPNLLQPIIFSTFTEEVYENVRAISLSVIDLTCKNCEREVIQWAVESDIVQACLHAIEIGSRLSKLVAMSILESILHDEQALEIICRADSSLVLDIVKMLSHLEGQAAPLIARFLVLMVDSMLAATQRSLYWEWFKISRVALYFRSSDATLLCVSTRERWRWLRTTFPDNCRIVPFMNSSRFTHSFELCCINCCYALEKSIRIYRKYHPQIQRLSLLQARSARPLARKNDLLKIAKSGSFRPQNHHSLSRLLGRQDHSTCQVLFGPWI</sequence>
<dbReference type="Pfam" id="PF04078">
    <property type="entry name" value="Rcd1"/>
    <property type="match status" value="1"/>
</dbReference>
<dbReference type="PANTHER" id="PTHR12262">
    <property type="entry name" value="CCR4-NOT TRANSCRIPTION COMPLEX SUBUNIT 9"/>
    <property type="match status" value="1"/>
</dbReference>
<name>A0A8T0I518_CERPU</name>
<dbReference type="GO" id="GO:0030014">
    <property type="term" value="C:CCR4-NOT complex"/>
    <property type="evidence" value="ECO:0007669"/>
    <property type="project" value="InterPro"/>
</dbReference>
<dbReference type="EMBL" id="CM026424">
    <property type="protein sequence ID" value="KAG0578177.1"/>
    <property type="molecule type" value="Genomic_DNA"/>
</dbReference>
<proteinExistence type="predicted"/>
<organism evidence="1 2">
    <name type="scientific">Ceratodon purpureus</name>
    <name type="common">Fire moss</name>
    <name type="synonym">Dicranum purpureum</name>
    <dbReference type="NCBI Taxonomy" id="3225"/>
    <lineage>
        <taxon>Eukaryota</taxon>
        <taxon>Viridiplantae</taxon>
        <taxon>Streptophyta</taxon>
        <taxon>Embryophyta</taxon>
        <taxon>Bryophyta</taxon>
        <taxon>Bryophytina</taxon>
        <taxon>Bryopsida</taxon>
        <taxon>Dicranidae</taxon>
        <taxon>Pseudoditrichales</taxon>
        <taxon>Ditrichaceae</taxon>
        <taxon>Ceratodon</taxon>
    </lineage>
</organism>
<evidence type="ECO:0000313" key="2">
    <source>
        <dbReference type="Proteomes" id="UP000822688"/>
    </source>
</evidence>
<protein>
    <submittedName>
        <fullName evidence="1">Uncharacterized protein</fullName>
    </submittedName>
</protein>
<dbReference type="GO" id="GO:0006402">
    <property type="term" value="P:mRNA catabolic process"/>
    <property type="evidence" value="ECO:0007669"/>
    <property type="project" value="InterPro"/>
</dbReference>